<organism evidence="1 2">
    <name type="scientific">Hibiscus sabdariffa</name>
    <name type="common">roselle</name>
    <dbReference type="NCBI Taxonomy" id="183260"/>
    <lineage>
        <taxon>Eukaryota</taxon>
        <taxon>Viridiplantae</taxon>
        <taxon>Streptophyta</taxon>
        <taxon>Embryophyta</taxon>
        <taxon>Tracheophyta</taxon>
        <taxon>Spermatophyta</taxon>
        <taxon>Magnoliopsida</taxon>
        <taxon>eudicotyledons</taxon>
        <taxon>Gunneridae</taxon>
        <taxon>Pentapetalae</taxon>
        <taxon>rosids</taxon>
        <taxon>malvids</taxon>
        <taxon>Malvales</taxon>
        <taxon>Malvaceae</taxon>
        <taxon>Malvoideae</taxon>
        <taxon>Hibiscus</taxon>
    </lineage>
</organism>
<gene>
    <name evidence="1" type="ORF">V6N11_009829</name>
</gene>
<accession>A0ABR1ZHT0</accession>
<evidence type="ECO:0000313" key="2">
    <source>
        <dbReference type="Proteomes" id="UP001396334"/>
    </source>
</evidence>
<reference evidence="1 2" key="1">
    <citation type="journal article" date="2024" name="G3 (Bethesda)">
        <title>Genome assembly of Hibiscus sabdariffa L. provides insights into metabolisms of medicinal natural products.</title>
        <authorList>
            <person name="Kim T."/>
        </authorList>
    </citation>
    <scope>NUCLEOTIDE SEQUENCE [LARGE SCALE GENOMIC DNA]</scope>
    <source>
        <strain evidence="1">TK-2024</strain>
        <tissue evidence="1">Old leaves</tissue>
    </source>
</reference>
<evidence type="ECO:0000313" key="1">
    <source>
        <dbReference type="EMBL" id="KAK8479685.1"/>
    </source>
</evidence>
<keyword evidence="2" id="KW-1185">Reference proteome</keyword>
<proteinExistence type="predicted"/>
<protein>
    <submittedName>
        <fullName evidence="1">Uncharacterized protein</fullName>
    </submittedName>
</protein>
<comment type="caution">
    <text evidence="1">The sequence shown here is derived from an EMBL/GenBank/DDBJ whole genome shotgun (WGS) entry which is preliminary data.</text>
</comment>
<dbReference type="EMBL" id="JBBPBN010001142">
    <property type="protein sequence ID" value="KAK8479685.1"/>
    <property type="molecule type" value="Genomic_DNA"/>
</dbReference>
<name>A0ABR1ZHT0_9ROSI</name>
<dbReference type="Proteomes" id="UP001396334">
    <property type="component" value="Unassembled WGS sequence"/>
</dbReference>
<sequence>MAGRDRVGGPSTTQVLAALTPLPIAQSLSLPPLPFPWRWLASCPVTCGAFGLMGASSLNYGLKCLINANAVADIGRGQLGIEQAKRGMTHMEGYVGQKTKDIGQNIENKAHAGGAKTY</sequence>